<gene>
    <name evidence="1" type="ORF">GA0074694_1015</name>
</gene>
<keyword evidence="2" id="KW-1185">Reference proteome</keyword>
<sequence>MSRDEISNRIVELLVRGLRYRDAHMQAHREANTAAANAWHASPAAE</sequence>
<dbReference type="AlphaFoldDB" id="A0A1C6RCY8"/>
<dbReference type="Proteomes" id="UP000198906">
    <property type="component" value="Unassembled WGS sequence"/>
</dbReference>
<dbReference type="EMBL" id="FMHU01000001">
    <property type="protein sequence ID" value="SCL15014.1"/>
    <property type="molecule type" value="Genomic_DNA"/>
</dbReference>
<evidence type="ECO:0000313" key="2">
    <source>
        <dbReference type="Proteomes" id="UP000198906"/>
    </source>
</evidence>
<protein>
    <submittedName>
        <fullName evidence="1">Uncharacterized protein</fullName>
    </submittedName>
</protein>
<organism evidence="1 2">
    <name type="scientific">Micromonospora inyonensis</name>
    <dbReference type="NCBI Taxonomy" id="47866"/>
    <lineage>
        <taxon>Bacteria</taxon>
        <taxon>Bacillati</taxon>
        <taxon>Actinomycetota</taxon>
        <taxon>Actinomycetes</taxon>
        <taxon>Micromonosporales</taxon>
        <taxon>Micromonosporaceae</taxon>
        <taxon>Micromonospora</taxon>
    </lineage>
</organism>
<reference evidence="2" key="1">
    <citation type="submission" date="2016-06" db="EMBL/GenBank/DDBJ databases">
        <authorList>
            <person name="Varghese N."/>
        </authorList>
    </citation>
    <scope>NUCLEOTIDE SEQUENCE [LARGE SCALE GENOMIC DNA]</scope>
    <source>
        <strain evidence="2">DSM 46123</strain>
    </source>
</reference>
<evidence type="ECO:0000313" key="1">
    <source>
        <dbReference type="EMBL" id="SCL15014.1"/>
    </source>
</evidence>
<dbReference type="RefSeq" id="WP_176737780.1">
    <property type="nucleotide sequence ID" value="NZ_FMHU01000001.1"/>
</dbReference>
<dbReference type="STRING" id="47866.GA0074694_1015"/>
<accession>A0A1C6RCY8</accession>
<name>A0A1C6RCY8_9ACTN</name>
<proteinExistence type="predicted"/>